<evidence type="ECO:0000256" key="1">
    <source>
        <dbReference type="SAM" id="MobiDB-lite"/>
    </source>
</evidence>
<feature type="chain" id="PRO_5037917200" evidence="2">
    <location>
        <begin position="18"/>
        <end position="177"/>
    </location>
</feature>
<feature type="compositionally biased region" description="Basic and acidic residues" evidence="1">
    <location>
        <begin position="151"/>
        <end position="163"/>
    </location>
</feature>
<reference evidence="4" key="1">
    <citation type="submission" date="2022-11" db="UniProtKB">
        <authorList>
            <consortium name="WormBaseParasite"/>
        </authorList>
    </citation>
    <scope>IDENTIFICATION</scope>
</reference>
<protein>
    <submittedName>
        <fullName evidence="4">Secreted protein</fullName>
    </submittedName>
</protein>
<keyword evidence="2" id="KW-0732">Signal</keyword>
<evidence type="ECO:0000313" key="3">
    <source>
        <dbReference type="Proteomes" id="UP000887566"/>
    </source>
</evidence>
<feature type="region of interest" description="Disordered" evidence="1">
    <location>
        <begin position="151"/>
        <end position="177"/>
    </location>
</feature>
<sequence>MMFVMLVILVTDRALLPVLVERGVVLQGPRWATRPLSHPIGAPMRIPQQQRTGGALSRGHSPAPGTSAMHKSGAQCEKRKESVSPPPERERDIPPKLPSCVYDPLLHCHYRIGEYLGKVRRAPKTPNFARVFLTTVVRSTVVEIERVSGKCPKRPNDKDDIGRSGRTRSCKAGGGGG</sequence>
<proteinExistence type="predicted"/>
<dbReference type="WBParaSite" id="PSAMB.scaffold1172size35012.g11560.t2">
    <property type="protein sequence ID" value="PSAMB.scaffold1172size35012.g11560.t2"/>
    <property type="gene ID" value="PSAMB.scaffold1172size35012.g11560"/>
</dbReference>
<dbReference type="AlphaFoldDB" id="A0A914UQI2"/>
<name>A0A914UQI2_9BILA</name>
<dbReference type="Proteomes" id="UP000887566">
    <property type="component" value="Unplaced"/>
</dbReference>
<evidence type="ECO:0000313" key="4">
    <source>
        <dbReference type="WBParaSite" id="PSAMB.scaffold1172size35012.g11560.t2"/>
    </source>
</evidence>
<feature type="region of interest" description="Disordered" evidence="1">
    <location>
        <begin position="37"/>
        <end position="96"/>
    </location>
</feature>
<evidence type="ECO:0000256" key="2">
    <source>
        <dbReference type="SAM" id="SignalP"/>
    </source>
</evidence>
<feature type="signal peptide" evidence="2">
    <location>
        <begin position="1"/>
        <end position="17"/>
    </location>
</feature>
<keyword evidence="3" id="KW-1185">Reference proteome</keyword>
<feature type="compositionally biased region" description="Basic and acidic residues" evidence="1">
    <location>
        <begin position="76"/>
        <end position="94"/>
    </location>
</feature>
<organism evidence="3 4">
    <name type="scientific">Plectus sambesii</name>
    <dbReference type="NCBI Taxonomy" id="2011161"/>
    <lineage>
        <taxon>Eukaryota</taxon>
        <taxon>Metazoa</taxon>
        <taxon>Ecdysozoa</taxon>
        <taxon>Nematoda</taxon>
        <taxon>Chromadorea</taxon>
        <taxon>Plectida</taxon>
        <taxon>Plectina</taxon>
        <taxon>Plectoidea</taxon>
        <taxon>Plectidae</taxon>
        <taxon>Plectus</taxon>
    </lineage>
</organism>
<accession>A0A914UQI2</accession>